<evidence type="ECO:0000313" key="3">
    <source>
        <dbReference type="Proteomes" id="UP001176941"/>
    </source>
</evidence>
<reference evidence="2" key="1">
    <citation type="submission" date="2023-04" db="EMBL/GenBank/DDBJ databases">
        <authorList>
            <consortium name="ELIXIR-Norway"/>
        </authorList>
    </citation>
    <scope>NUCLEOTIDE SEQUENCE [LARGE SCALE GENOMIC DNA]</scope>
</reference>
<feature type="region of interest" description="Disordered" evidence="1">
    <location>
        <begin position="1"/>
        <end position="59"/>
    </location>
</feature>
<accession>A0ABN8XL38</accession>
<dbReference type="EMBL" id="CATKSN020000693">
    <property type="protein sequence ID" value="CAI9150150.1"/>
    <property type="molecule type" value="Genomic_DNA"/>
</dbReference>
<protein>
    <submittedName>
        <fullName evidence="2">Uncharacterized protein</fullName>
    </submittedName>
</protein>
<sequence>WGARGAPSIPDDKGVSGPQHPWAGHWSSSAPSRSERLPTPSEPRGLLPTPHPPHPTPLAAVRSVLSPSHLVVAPARLAPRFPSEPLPSAI</sequence>
<comment type="caution">
    <text evidence="2">The sequence shown here is derived from an EMBL/GenBank/DDBJ whole genome shotgun (WGS) entry which is preliminary data.</text>
</comment>
<organism evidence="2 3">
    <name type="scientific">Rangifer tarandus platyrhynchus</name>
    <name type="common">Svalbard reindeer</name>
    <dbReference type="NCBI Taxonomy" id="3082113"/>
    <lineage>
        <taxon>Eukaryota</taxon>
        <taxon>Metazoa</taxon>
        <taxon>Chordata</taxon>
        <taxon>Craniata</taxon>
        <taxon>Vertebrata</taxon>
        <taxon>Euteleostomi</taxon>
        <taxon>Mammalia</taxon>
        <taxon>Eutheria</taxon>
        <taxon>Laurasiatheria</taxon>
        <taxon>Artiodactyla</taxon>
        <taxon>Ruminantia</taxon>
        <taxon>Pecora</taxon>
        <taxon>Cervidae</taxon>
        <taxon>Odocoileinae</taxon>
        <taxon>Rangifer</taxon>
    </lineage>
</organism>
<gene>
    <name evidence="2" type="ORF">MRATA1EN1_LOCUS31768</name>
</gene>
<dbReference type="Proteomes" id="UP001176941">
    <property type="component" value="Unassembled WGS sequence"/>
</dbReference>
<evidence type="ECO:0000256" key="1">
    <source>
        <dbReference type="SAM" id="MobiDB-lite"/>
    </source>
</evidence>
<name>A0ABN8XL38_RANTA</name>
<proteinExistence type="predicted"/>
<feature type="non-terminal residue" evidence="2">
    <location>
        <position position="1"/>
    </location>
</feature>
<keyword evidence="3" id="KW-1185">Reference proteome</keyword>
<evidence type="ECO:0000313" key="2">
    <source>
        <dbReference type="EMBL" id="CAI9150150.1"/>
    </source>
</evidence>
<feature type="non-terminal residue" evidence="2">
    <location>
        <position position="90"/>
    </location>
</feature>